<dbReference type="PROSITE" id="PS51318">
    <property type="entry name" value="TAT"/>
    <property type="match status" value="1"/>
</dbReference>
<organism evidence="2 3">
    <name type="scientific">Demequina activiva</name>
    <dbReference type="NCBI Taxonomy" id="1582364"/>
    <lineage>
        <taxon>Bacteria</taxon>
        <taxon>Bacillati</taxon>
        <taxon>Actinomycetota</taxon>
        <taxon>Actinomycetes</taxon>
        <taxon>Micrococcales</taxon>
        <taxon>Demequinaceae</taxon>
        <taxon>Demequina</taxon>
    </lineage>
</organism>
<sequence>MTIEETPPPSVSAERSSRRRHLAVGLGVSLAVLIAVGVLVAAAATHRPFMEWYTTDGAELEVTYSVGAGERLLWARADEDGERVLVDVMVVSTLPPGAPRNAAAEEKVASFELDAPVGDREVITSDGAVLREVGVG</sequence>
<evidence type="ECO:0000256" key="1">
    <source>
        <dbReference type="SAM" id="Phobius"/>
    </source>
</evidence>
<proteinExistence type="predicted"/>
<evidence type="ECO:0000313" key="2">
    <source>
        <dbReference type="EMBL" id="GIG53366.1"/>
    </source>
</evidence>
<dbReference type="AlphaFoldDB" id="A0A919UIG4"/>
<dbReference type="EMBL" id="BONR01000001">
    <property type="protein sequence ID" value="GIG53366.1"/>
    <property type="molecule type" value="Genomic_DNA"/>
</dbReference>
<keyword evidence="1" id="KW-1133">Transmembrane helix</keyword>
<protein>
    <submittedName>
        <fullName evidence="2">Uncharacterized protein</fullName>
    </submittedName>
</protein>
<evidence type="ECO:0000313" key="3">
    <source>
        <dbReference type="Proteomes" id="UP000652354"/>
    </source>
</evidence>
<dbReference type="Proteomes" id="UP000652354">
    <property type="component" value="Unassembled WGS sequence"/>
</dbReference>
<keyword evidence="3" id="KW-1185">Reference proteome</keyword>
<reference evidence="2" key="1">
    <citation type="submission" date="2021-01" db="EMBL/GenBank/DDBJ databases">
        <title>Whole genome shotgun sequence of Demequina activiva NBRC 110675.</title>
        <authorList>
            <person name="Komaki H."/>
            <person name="Tamura T."/>
        </authorList>
    </citation>
    <scope>NUCLEOTIDE SEQUENCE</scope>
    <source>
        <strain evidence="2">NBRC 110675</strain>
    </source>
</reference>
<name>A0A919UIG4_9MICO</name>
<keyword evidence="1" id="KW-0812">Transmembrane</keyword>
<dbReference type="RefSeq" id="WP_203652842.1">
    <property type="nucleotide sequence ID" value="NZ_BONR01000001.1"/>
</dbReference>
<gene>
    <name evidence="2" type="ORF">Dac01nite_01180</name>
</gene>
<comment type="caution">
    <text evidence="2">The sequence shown here is derived from an EMBL/GenBank/DDBJ whole genome shotgun (WGS) entry which is preliminary data.</text>
</comment>
<dbReference type="InterPro" id="IPR006311">
    <property type="entry name" value="TAT_signal"/>
</dbReference>
<feature type="transmembrane region" description="Helical" evidence="1">
    <location>
        <begin position="22"/>
        <end position="44"/>
    </location>
</feature>
<keyword evidence="1" id="KW-0472">Membrane</keyword>
<accession>A0A919UIG4</accession>